<name>A0A923LC84_9FIRM</name>
<protein>
    <submittedName>
        <fullName evidence="2">Uncharacterized protein</fullName>
    </submittedName>
</protein>
<feature type="transmembrane region" description="Helical" evidence="1">
    <location>
        <begin position="48"/>
        <end position="66"/>
    </location>
</feature>
<dbReference type="EMBL" id="JACOOR010000004">
    <property type="protein sequence ID" value="MBC5659946.1"/>
    <property type="molecule type" value="Genomic_DNA"/>
</dbReference>
<evidence type="ECO:0000313" key="3">
    <source>
        <dbReference type="Proteomes" id="UP000649345"/>
    </source>
</evidence>
<accession>A0A923LC84</accession>
<dbReference type="RefSeq" id="WP_186872237.1">
    <property type="nucleotide sequence ID" value="NZ_JACOOR010000004.1"/>
</dbReference>
<keyword evidence="1" id="KW-1133">Transmembrane helix</keyword>
<comment type="caution">
    <text evidence="2">The sequence shown here is derived from an EMBL/GenBank/DDBJ whole genome shotgun (WGS) entry which is preliminary data.</text>
</comment>
<gene>
    <name evidence="2" type="ORF">H8S44_09195</name>
</gene>
<organism evidence="2 3">
    <name type="scientific">Anaerosacchariphilus hominis</name>
    <dbReference type="NCBI Taxonomy" id="2763017"/>
    <lineage>
        <taxon>Bacteria</taxon>
        <taxon>Bacillati</taxon>
        <taxon>Bacillota</taxon>
        <taxon>Clostridia</taxon>
        <taxon>Lachnospirales</taxon>
        <taxon>Lachnospiraceae</taxon>
        <taxon>Anaerosacchariphilus</taxon>
    </lineage>
</organism>
<reference evidence="2" key="1">
    <citation type="submission" date="2020-08" db="EMBL/GenBank/DDBJ databases">
        <title>Genome public.</title>
        <authorList>
            <person name="Liu C."/>
            <person name="Sun Q."/>
        </authorList>
    </citation>
    <scope>NUCLEOTIDE SEQUENCE</scope>
    <source>
        <strain evidence="2">NSJ-68</strain>
    </source>
</reference>
<keyword evidence="1" id="KW-0472">Membrane</keyword>
<dbReference type="Proteomes" id="UP000649345">
    <property type="component" value="Unassembled WGS sequence"/>
</dbReference>
<evidence type="ECO:0000256" key="1">
    <source>
        <dbReference type="SAM" id="Phobius"/>
    </source>
</evidence>
<evidence type="ECO:0000313" key="2">
    <source>
        <dbReference type="EMBL" id="MBC5659946.1"/>
    </source>
</evidence>
<sequence>MKKKESWIIVTNKKTYLLLAIAACIILYLVKAAISTFALKTMLMEDFLGELMVCVLIALSCIYLFVRFNTYSHLYNPDHPKPGDKV</sequence>
<keyword evidence="1" id="KW-0812">Transmembrane</keyword>
<keyword evidence="3" id="KW-1185">Reference proteome</keyword>
<dbReference type="AlphaFoldDB" id="A0A923LC84"/>
<proteinExistence type="predicted"/>